<dbReference type="InterPro" id="IPR015797">
    <property type="entry name" value="NUDIX_hydrolase-like_dom_sf"/>
</dbReference>
<dbReference type="Gene3D" id="3.90.79.10">
    <property type="entry name" value="Nucleoside Triphosphate Pyrophosphohydrolase"/>
    <property type="match status" value="1"/>
</dbReference>
<dbReference type="InterPro" id="IPR000086">
    <property type="entry name" value="NUDIX_hydrolase_dom"/>
</dbReference>
<dbReference type="PROSITE" id="PS51462">
    <property type="entry name" value="NUDIX"/>
    <property type="match status" value="1"/>
</dbReference>
<dbReference type="Pfam" id="PF00293">
    <property type="entry name" value="NUDIX"/>
    <property type="match status" value="1"/>
</dbReference>
<evidence type="ECO:0000259" key="2">
    <source>
        <dbReference type="PROSITE" id="PS51462"/>
    </source>
</evidence>
<accession>A0A6C0ACR9</accession>
<evidence type="ECO:0000256" key="1">
    <source>
        <dbReference type="ARBA" id="ARBA00022801"/>
    </source>
</evidence>
<evidence type="ECO:0000313" key="3">
    <source>
        <dbReference type="EMBL" id="QHS77432.1"/>
    </source>
</evidence>
<protein>
    <recommendedName>
        <fullName evidence="2">Nudix hydrolase domain-containing protein</fullName>
    </recommendedName>
</protein>
<proteinExistence type="predicted"/>
<dbReference type="SUPFAM" id="SSF55811">
    <property type="entry name" value="Nudix"/>
    <property type="match status" value="1"/>
</dbReference>
<sequence>MEFVRGHYKIDNIEGIIYLFKQMVQDEINKISTKDFDTIWTYAWGDKNKVNRDSEYKVSKDKFEKLKEGFDEILNLDFYVDKVKPKYDTPEWGFPKGRRNYQETDLECALREFEEESDITNKDVTLLNLNPVEESFTGTNGVLYKHVYYLCISENKKSIRLNPNNKIQTEEIGDIGLFSFYETLDKIRPYHTERIKIVSDIYMSIIDLVLNTN</sequence>
<reference evidence="3" key="1">
    <citation type="journal article" date="2020" name="Nature">
        <title>Giant virus diversity and host interactions through global metagenomics.</title>
        <authorList>
            <person name="Schulz F."/>
            <person name="Roux S."/>
            <person name="Paez-Espino D."/>
            <person name="Jungbluth S."/>
            <person name="Walsh D.A."/>
            <person name="Denef V.J."/>
            <person name="McMahon K.D."/>
            <person name="Konstantinidis K.T."/>
            <person name="Eloe-Fadrosh E.A."/>
            <person name="Kyrpides N.C."/>
            <person name="Woyke T."/>
        </authorList>
    </citation>
    <scope>NUCLEOTIDE SEQUENCE</scope>
    <source>
        <strain evidence="3">GVMAG-S-1004661-13</strain>
    </source>
</reference>
<dbReference type="AlphaFoldDB" id="A0A6C0ACR9"/>
<dbReference type="InterPro" id="IPR020084">
    <property type="entry name" value="NUDIX_hydrolase_CS"/>
</dbReference>
<name>A0A6C0ACR9_9ZZZZ</name>
<keyword evidence="1" id="KW-0378">Hydrolase</keyword>
<organism evidence="3">
    <name type="scientific">viral metagenome</name>
    <dbReference type="NCBI Taxonomy" id="1070528"/>
    <lineage>
        <taxon>unclassified sequences</taxon>
        <taxon>metagenomes</taxon>
        <taxon>organismal metagenomes</taxon>
    </lineage>
</organism>
<dbReference type="PROSITE" id="PS00893">
    <property type="entry name" value="NUDIX_BOX"/>
    <property type="match status" value="1"/>
</dbReference>
<dbReference type="EMBL" id="MN740547">
    <property type="protein sequence ID" value="QHS77432.1"/>
    <property type="molecule type" value="Genomic_DNA"/>
</dbReference>
<dbReference type="GO" id="GO:0016787">
    <property type="term" value="F:hydrolase activity"/>
    <property type="evidence" value="ECO:0007669"/>
    <property type="project" value="UniProtKB-KW"/>
</dbReference>
<feature type="domain" description="Nudix hydrolase" evidence="2">
    <location>
        <begin position="50"/>
        <end position="203"/>
    </location>
</feature>